<dbReference type="InterPro" id="IPR036236">
    <property type="entry name" value="Znf_C2H2_sf"/>
</dbReference>
<dbReference type="EMBL" id="JANPWB010000008">
    <property type="protein sequence ID" value="KAJ1167396.1"/>
    <property type="molecule type" value="Genomic_DNA"/>
</dbReference>
<dbReference type="Proteomes" id="UP001066276">
    <property type="component" value="Chromosome 4_2"/>
</dbReference>
<sequence>LQRHQRTHTGEKPYRSNDYVNSQLSCIQSHQRITEDDSFTIMWDILRPED</sequence>
<dbReference type="GO" id="GO:0008270">
    <property type="term" value="F:zinc ion binding"/>
    <property type="evidence" value="ECO:0007669"/>
    <property type="project" value="UniProtKB-KW"/>
</dbReference>
<keyword evidence="1" id="KW-0863">Zinc-finger</keyword>
<dbReference type="Gene3D" id="3.30.160.60">
    <property type="entry name" value="Classic Zinc Finger"/>
    <property type="match status" value="1"/>
</dbReference>
<gene>
    <name evidence="3" type="ORF">NDU88_007788</name>
</gene>
<name>A0AAV7STS5_PLEWA</name>
<dbReference type="InterPro" id="IPR013087">
    <property type="entry name" value="Znf_C2H2_type"/>
</dbReference>
<dbReference type="AlphaFoldDB" id="A0AAV7STS5"/>
<evidence type="ECO:0000259" key="2">
    <source>
        <dbReference type="PROSITE" id="PS50157"/>
    </source>
</evidence>
<feature type="non-terminal residue" evidence="3">
    <location>
        <position position="1"/>
    </location>
</feature>
<keyword evidence="1" id="KW-0479">Metal-binding</keyword>
<organism evidence="3 4">
    <name type="scientific">Pleurodeles waltl</name>
    <name type="common">Iberian ribbed newt</name>
    <dbReference type="NCBI Taxonomy" id="8319"/>
    <lineage>
        <taxon>Eukaryota</taxon>
        <taxon>Metazoa</taxon>
        <taxon>Chordata</taxon>
        <taxon>Craniata</taxon>
        <taxon>Vertebrata</taxon>
        <taxon>Euteleostomi</taxon>
        <taxon>Amphibia</taxon>
        <taxon>Batrachia</taxon>
        <taxon>Caudata</taxon>
        <taxon>Salamandroidea</taxon>
        <taxon>Salamandridae</taxon>
        <taxon>Pleurodelinae</taxon>
        <taxon>Pleurodeles</taxon>
    </lineage>
</organism>
<evidence type="ECO:0000313" key="3">
    <source>
        <dbReference type="EMBL" id="KAJ1167396.1"/>
    </source>
</evidence>
<proteinExistence type="predicted"/>
<evidence type="ECO:0000256" key="1">
    <source>
        <dbReference type="PROSITE-ProRule" id="PRU00042"/>
    </source>
</evidence>
<dbReference type="PROSITE" id="PS50157">
    <property type="entry name" value="ZINC_FINGER_C2H2_2"/>
    <property type="match status" value="1"/>
</dbReference>
<evidence type="ECO:0000313" key="4">
    <source>
        <dbReference type="Proteomes" id="UP001066276"/>
    </source>
</evidence>
<keyword evidence="4" id="KW-1185">Reference proteome</keyword>
<feature type="domain" description="C2H2-type" evidence="2">
    <location>
        <begin position="1"/>
        <end position="13"/>
    </location>
</feature>
<keyword evidence="1" id="KW-0862">Zinc</keyword>
<feature type="non-terminal residue" evidence="3">
    <location>
        <position position="50"/>
    </location>
</feature>
<protein>
    <recommendedName>
        <fullName evidence="2">C2H2-type domain-containing protein</fullName>
    </recommendedName>
</protein>
<reference evidence="3" key="1">
    <citation type="journal article" date="2022" name="bioRxiv">
        <title>Sequencing and chromosome-scale assembly of the giantPleurodeles waltlgenome.</title>
        <authorList>
            <person name="Brown T."/>
            <person name="Elewa A."/>
            <person name="Iarovenko S."/>
            <person name="Subramanian E."/>
            <person name="Araus A.J."/>
            <person name="Petzold A."/>
            <person name="Susuki M."/>
            <person name="Suzuki K.-i.T."/>
            <person name="Hayashi T."/>
            <person name="Toyoda A."/>
            <person name="Oliveira C."/>
            <person name="Osipova E."/>
            <person name="Leigh N.D."/>
            <person name="Simon A."/>
            <person name="Yun M.H."/>
        </authorList>
    </citation>
    <scope>NUCLEOTIDE SEQUENCE</scope>
    <source>
        <strain evidence="3">20211129_DDA</strain>
        <tissue evidence="3">Liver</tissue>
    </source>
</reference>
<dbReference type="SUPFAM" id="SSF57667">
    <property type="entry name" value="beta-beta-alpha zinc fingers"/>
    <property type="match status" value="1"/>
</dbReference>
<accession>A0AAV7STS5</accession>
<comment type="caution">
    <text evidence="3">The sequence shown here is derived from an EMBL/GenBank/DDBJ whole genome shotgun (WGS) entry which is preliminary data.</text>
</comment>